<evidence type="ECO:0000313" key="2">
    <source>
        <dbReference type="Proteomes" id="UP000308600"/>
    </source>
</evidence>
<keyword evidence="2" id="KW-1185">Reference proteome</keyword>
<proteinExistence type="predicted"/>
<sequence>MVNLTAPGVAAIAWQNNGLHIRVYFQKDDGFVYEGAWDPGSGWHSGNTKLFQAKIGTPLSAIVFAPTQPQIRVYYLDTSYVLQEYVYSSGWSKGATLPSPDLTPITSIAAVTWTQPTNQQIRVYYQKTNNTIQEVVYSSGWQVGFSFTEQAFPGTSLSGAIIKENVINNNPSFRVYWQATNLSLNEYSWSGNWSNRDLKYSPAPNSGIAAVAWSDSVGAHIRVYLENAAGNVQELNYNDPSGWVIPPGTPTNTIASFRAPIAAVVWLDSSVELRVYVQSTSSNNITELVYSGGWSAHALGF</sequence>
<reference evidence="1 2" key="1">
    <citation type="journal article" date="2019" name="Nat. Ecol. Evol.">
        <title>Megaphylogeny resolves global patterns of mushroom evolution.</title>
        <authorList>
            <person name="Varga T."/>
            <person name="Krizsan K."/>
            <person name="Foldi C."/>
            <person name="Dima B."/>
            <person name="Sanchez-Garcia M."/>
            <person name="Sanchez-Ramirez S."/>
            <person name="Szollosi G.J."/>
            <person name="Szarkandi J.G."/>
            <person name="Papp V."/>
            <person name="Albert L."/>
            <person name="Andreopoulos W."/>
            <person name="Angelini C."/>
            <person name="Antonin V."/>
            <person name="Barry K.W."/>
            <person name="Bougher N.L."/>
            <person name="Buchanan P."/>
            <person name="Buyck B."/>
            <person name="Bense V."/>
            <person name="Catcheside P."/>
            <person name="Chovatia M."/>
            <person name="Cooper J."/>
            <person name="Damon W."/>
            <person name="Desjardin D."/>
            <person name="Finy P."/>
            <person name="Geml J."/>
            <person name="Haridas S."/>
            <person name="Hughes K."/>
            <person name="Justo A."/>
            <person name="Karasinski D."/>
            <person name="Kautmanova I."/>
            <person name="Kiss B."/>
            <person name="Kocsube S."/>
            <person name="Kotiranta H."/>
            <person name="LaButti K.M."/>
            <person name="Lechner B.E."/>
            <person name="Liimatainen K."/>
            <person name="Lipzen A."/>
            <person name="Lukacs Z."/>
            <person name="Mihaltcheva S."/>
            <person name="Morgado L.N."/>
            <person name="Niskanen T."/>
            <person name="Noordeloos M.E."/>
            <person name="Ohm R.A."/>
            <person name="Ortiz-Santana B."/>
            <person name="Ovrebo C."/>
            <person name="Racz N."/>
            <person name="Riley R."/>
            <person name="Savchenko A."/>
            <person name="Shiryaev A."/>
            <person name="Soop K."/>
            <person name="Spirin V."/>
            <person name="Szebenyi C."/>
            <person name="Tomsovsky M."/>
            <person name="Tulloss R.E."/>
            <person name="Uehling J."/>
            <person name="Grigoriev I.V."/>
            <person name="Vagvolgyi C."/>
            <person name="Papp T."/>
            <person name="Martin F.M."/>
            <person name="Miettinen O."/>
            <person name="Hibbett D.S."/>
            <person name="Nagy L.G."/>
        </authorList>
    </citation>
    <scope>NUCLEOTIDE SEQUENCE [LARGE SCALE GENOMIC DNA]</scope>
    <source>
        <strain evidence="1 2">NL-1719</strain>
    </source>
</reference>
<name>A0ACD3B083_9AGAR</name>
<organism evidence="1 2">
    <name type="scientific">Pluteus cervinus</name>
    <dbReference type="NCBI Taxonomy" id="181527"/>
    <lineage>
        <taxon>Eukaryota</taxon>
        <taxon>Fungi</taxon>
        <taxon>Dikarya</taxon>
        <taxon>Basidiomycota</taxon>
        <taxon>Agaricomycotina</taxon>
        <taxon>Agaricomycetes</taxon>
        <taxon>Agaricomycetidae</taxon>
        <taxon>Agaricales</taxon>
        <taxon>Pluteineae</taxon>
        <taxon>Pluteaceae</taxon>
        <taxon>Pluteus</taxon>
    </lineage>
</organism>
<evidence type="ECO:0000313" key="1">
    <source>
        <dbReference type="EMBL" id="TFK71246.1"/>
    </source>
</evidence>
<protein>
    <submittedName>
        <fullName evidence="1">Uncharacterized protein</fullName>
    </submittedName>
</protein>
<dbReference type="Proteomes" id="UP000308600">
    <property type="component" value="Unassembled WGS sequence"/>
</dbReference>
<gene>
    <name evidence="1" type="ORF">BDN72DRAFT_467919</name>
</gene>
<accession>A0ACD3B083</accession>
<dbReference type="EMBL" id="ML208300">
    <property type="protein sequence ID" value="TFK71246.1"/>
    <property type="molecule type" value="Genomic_DNA"/>
</dbReference>